<organism evidence="4 5">
    <name type="scientific">Clostridium symbiosum</name>
    <name type="common">Bacteroides symbiosus</name>
    <dbReference type="NCBI Taxonomy" id="1512"/>
    <lineage>
        <taxon>Bacteria</taxon>
        <taxon>Bacillati</taxon>
        <taxon>Bacillota</taxon>
        <taxon>Clostridia</taxon>
        <taxon>Lachnospirales</taxon>
        <taxon>Lachnospiraceae</taxon>
        <taxon>Otoolea</taxon>
    </lineage>
</organism>
<evidence type="ECO:0000313" key="5">
    <source>
        <dbReference type="Proteomes" id="UP001203136"/>
    </source>
</evidence>
<feature type="domain" description="Glycosyl hydrolase-like 10" evidence="3">
    <location>
        <begin position="55"/>
        <end position="368"/>
    </location>
</feature>
<keyword evidence="1 2" id="KW-0732">Signal</keyword>
<feature type="signal peptide" evidence="2">
    <location>
        <begin position="1"/>
        <end position="41"/>
    </location>
</feature>
<dbReference type="EMBL" id="JAINVB010000001">
    <property type="protein sequence ID" value="MCK0086302.1"/>
    <property type="molecule type" value="Genomic_DNA"/>
</dbReference>
<dbReference type="PANTHER" id="PTHR43405:SF1">
    <property type="entry name" value="GLYCOSYL HYDROLASE DIGH"/>
    <property type="match status" value="1"/>
</dbReference>
<dbReference type="Pfam" id="PF02638">
    <property type="entry name" value="GHL10"/>
    <property type="match status" value="1"/>
</dbReference>
<evidence type="ECO:0000313" key="4">
    <source>
        <dbReference type="EMBL" id="MCK0086302.1"/>
    </source>
</evidence>
<sequence>MSERNRWSYFKNICRRSSRHRLASLLLAAVFMMTGTMTSSAGPAGSSQTPVQSGELRGVWISYLDWNKWPKDYNGFRQAVDLAMDTCAANGMNAVFVQVRPDGDAMYPSKYFPWSKFASGQQGKDPGYDPLAYVVQSAHARGLKVHAWVNPFRITGYLNRYSDLCSTNPAVVWANDGDPANDRWVLLHQGEYYYNPAVPQVRQMVIDGVREIVEGYDVDGIHFDDYFYPGVNDGDAALWFDKPEYLVSGSSMSIADWRRDNVNQLVKGIYSTIKSIKPGVVFGISPEGYLKNLRSNTRLFVDIDTWMTQPGYIDYIMPQIYWGFEAKTGGQPAPYAYSNCLRDWIELKKKGNVTLYAGLALYKTGTDTKDGNEVPEWLRYNDIMRRQVLEGRQSGQVSGYCFYDFSSLTRAGAAAEVANVTALFK</sequence>
<evidence type="ECO:0000256" key="2">
    <source>
        <dbReference type="SAM" id="SignalP"/>
    </source>
</evidence>
<dbReference type="SUPFAM" id="SSF51445">
    <property type="entry name" value="(Trans)glycosidases"/>
    <property type="match status" value="1"/>
</dbReference>
<comment type="caution">
    <text evidence="4">The sequence shown here is derived from an EMBL/GenBank/DDBJ whole genome shotgun (WGS) entry which is preliminary data.</text>
</comment>
<gene>
    <name evidence="4" type="ORF">K5I21_10570</name>
</gene>
<dbReference type="InterPro" id="IPR052177">
    <property type="entry name" value="Divisome_Glycosyl_Hydrolase"/>
</dbReference>
<dbReference type="Gene3D" id="3.20.20.80">
    <property type="entry name" value="Glycosidases"/>
    <property type="match status" value="1"/>
</dbReference>
<protein>
    <submittedName>
        <fullName evidence="4">Family 10 glycosylhydrolase</fullName>
    </submittedName>
</protein>
<dbReference type="AlphaFoldDB" id="A0AAW5F2R7"/>
<dbReference type="InterPro" id="IPR003790">
    <property type="entry name" value="GHL10"/>
</dbReference>
<evidence type="ECO:0000259" key="3">
    <source>
        <dbReference type="Pfam" id="PF02638"/>
    </source>
</evidence>
<name>A0AAW5F2R7_CLOSY</name>
<evidence type="ECO:0000256" key="1">
    <source>
        <dbReference type="ARBA" id="ARBA00022729"/>
    </source>
</evidence>
<proteinExistence type="predicted"/>
<dbReference type="InterPro" id="IPR017853">
    <property type="entry name" value="GH"/>
</dbReference>
<dbReference type="PANTHER" id="PTHR43405">
    <property type="entry name" value="GLYCOSYL HYDROLASE DIGH"/>
    <property type="match status" value="1"/>
</dbReference>
<feature type="chain" id="PRO_5043520871" evidence="2">
    <location>
        <begin position="42"/>
        <end position="425"/>
    </location>
</feature>
<reference evidence="4" key="1">
    <citation type="journal article" date="2022" name="Cell Host Microbe">
        <title>Colonization of the live biotherapeutic product VE303 and modulation of the microbiota and metabolites in healthy volunteers.</title>
        <authorList>
            <person name="Dsouza M."/>
            <person name="Menon R."/>
            <person name="Crossette E."/>
            <person name="Bhattarai S.K."/>
            <person name="Schneider J."/>
            <person name="Kim Y.G."/>
            <person name="Reddy S."/>
            <person name="Caballero S."/>
            <person name="Felix C."/>
            <person name="Cornacchione L."/>
            <person name="Hendrickson J."/>
            <person name="Watson A.R."/>
            <person name="Minot S.S."/>
            <person name="Greenfield N."/>
            <person name="Schopf L."/>
            <person name="Szabady R."/>
            <person name="Patarroyo J."/>
            <person name="Smith W."/>
            <person name="Harrison P."/>
            <person name="Kuijper E.J."/>
            <person name="Kelly C.P."/>
            <person name="Olle B."/>
            <person name="Bobilev D."/>
            <person name="Silber J.L."/>
            <person name="Bucci V."/>
            <person name="Roberts B."/>
            <person name="Faith J."/>
            <person name="Norman J.M."/>
        </authorList>
    </citation>
    <scope>NUCLEOTIDE SEQUENCE</scope>
    <source>
        <strain evidence="4">VE303-04</strain>
    </source>
</reference>
<accession>A0AAW5F2R7</accession>
<dbReference type="Proteomes" id="UP001203136">
    <property type="component" value="Unassembled WGS sequence"/>
</dbReference>
<dbReference type="RefSeq" id="WP_004462070.1">
    <property type="nucleotide sequence ID" value="NZ_CYZY01000008.1"/>
</dbReference>